<gene>
    <name evidence="5" type="primary">tusD</name>
    <name evidence="5" type="ORF">AVENLUH13518_02386</name>
</gene>
<keyword evidence="4 5" id="KW-0808">Transferase</keyword>
<dbReference type="AlphaFoldDB" id="A0A150HS38"/>
<evidence type="ECO:0000256" key="4">
    <source>
        <dbReference type="ARBA" id="ARBA00022679"/>
    </source>
</evidence>
<reference evidence="5 6" key="1">
    <citation type="journal article" date="2016" name="Sci. Rep.">
        <title>Genomic and phenotypic characterization of the species Acinetobacter venetianus.</title>
        <authorList>
            <person name="Fondi M."/>
            <person name="Maida I."/>
            <person name="Perrin E."/>
            <person name="Orlandini V."/>
            <person name="La Torre L."/>
            <person name="Bosi E."/>
            <person name="Negroni A."/>
            <person name="Zanaroli G."/>
            <person name="Fava F."/>
            <person name="Decorosi F."/>
            <person name="Giovannetti L."/>
            <person name="Viti C."/>
            <person name="Vaneechoutte M."/>
            <person name="Dijkshoorn L."/>
            <person name="Fani R."/>
        </authorList>
    </citation>
    <scope>NUCLEOTIDE SEQUENCE [LARGE SCALE GENOMIC DNA]</scope>
    <source>
        <strain evidence="5 6">LUH13518</strain>
    </source>
</reference>
<dbReference type="PANTHER" id="PTHR34874">
    <property type="entry name" value="PROTEIN YCHN"/>
    <property type="match status" value="1"/>
</dbReference>
<evidence type="ECO:0000313" key="5">
    <source>
        <dbReference type="EMBL" id="KXZ69540.1"/>
    </source>
</evidence>
<dbReference type="GO" id="GO:0002143">
    <property type="term" value="P:tRNA wobble position uridine thiolation"/>
    <property type="evidence" value="ECO:0007669"/>
    <property type="project" value="TreeGrafter"/>
</dbReference>
<comment type="similarity">
    <text evidence="2">Belongs to the DsrE/TusD family.</text>
</comment>
<organism evidence="5 6">
    <name type="scientific">Acinetobacter venetianus</name>
    <dbReference type="NCBI Taxonomy" id="52133"/>
    <lineage>
        <taxon>Bacteria</taxon>
        <taxon>Pseudomonadati</taxon>
        <taxon>Pseudomonadota</taxon>
        <taxon>Gammaproteobacteria</taxon>
        <taxon>Moraxellales</taxon>
        <taxon>Moraxellaceae</taxon>
        <taxon>Acinetobacter</taxon>
    </lineage>
</organism>
<name>A0A150HS38_9GAMM</name>
<dbReference type="PANTHER" id="PTHR34874:SF3">
    <property type="entry name" value="SULFURTRANSFERASE TUSD"/>
    <property type="match status" value="1"/>
</dbReference>
<dbReference type="GO" id="GO:0097163">
    <property type="term" value="F:sulfur carrier activity"/>
    <property type="evidence" value="ECO:0007669"/>
    <property type="project" value="TreeGrafter"/>
</dbReference>
<dbReference type="RefSeq" id="WP_061525129.1">
    <property type="nucleotide sequence ID" value="NZ_JRHX01000073.1"/>
</dbReference>
<dbReference type="EC" id="2.8.1.-" evidence="5"/>
<dbReference type="Proteomes" id="UP000075544">
    <property type="component" value="Unassembled WGS sequence"/>
</dbReference>
<dbReference type="PATRIC" id="fig|52133.19.peg.2411"/>
<dbReference type="NCBIfam" id="TIGR03012">
    <property type="entry name" value="sulf_tusD_dsrE"/>
    <property type="match status" value="1"/>
</dbReference>
<dbReference type="SUPFAM" id="SSF75169">
    <property type="entry name" value="DsrEFH-like"/>
    <property type="match status" value="1"/>
</dbReference>
<keyword evidence="3" id="KW-0963">Cytoplasm</keyword>
<evidence type="ECO:0000313" key="6">
    <source>
        <dbReference type="Proteomes" id="UP000075544"/>
    </source>
</evidence>
<dbReference type="NCBIfam" id="NF001237">
    <property type="entry name" value="PRK00207.1"/>
    <property type="match status" value="1"/>
</dbReference>
<dbReference type="GO" id="GO:1990228">
    <property type="term" value="C:sulfurtransferase complex"/>
    <property type="evidence" value="ECO:0007669"/>
    <property type="project" value="TreeGrafter"/>
</dbReference>
<protein>
    <submittedName>
        <fullName evidence="5">Sulfurtransferase TusD</fullName>
        <ecNumber evidence="5">2.8.1.-</ecNumber>
    </submittedName>
</protein>
<evidence type="ECO:0000256" key="1">
    <source>
        <dbReference type="ARBA" id="ARBA00004496"/>
    </source>
</evidence>
<evidence type="ECO:0000256" key="3">
    <source>
        <dbReference type="ARBA" id="ARBA00022490"/>
    </source>
</evidence>
<dbReference type="EMBL" id="JRHX01000073">
    <property type="protein sequence ID" value="KXZ69540.1"/>
    <property type="molecule type" value="Genomic_DNA"/>
</dbReference>
<comment type="caution">
    <text evidence="5">The sequence shown here is derived from an EMBL/GenBank/DDBJ whole genome shotgun (WGS) entry which is preliminary data.</text>
</comment>
<dbReference type="Pfam" id="PF02635">
    <property type="entry name" value="DsrE"/>
    <property type="match status" value="1"/>
</dbReference>
<dbReference type="Gene3D" id="3.40.1260.10">
    <property type="entry name" value="DsrEFH-like"/>
    <property type="match status" value="1"/>
</dbReference>
<comment type="subcellular location">
    <subcellularLocation>
        <location evidence="1">Cytoplasm</location>
    </subcellularLocation>
</comment>
<dbReference type="InterPro" id="IPR003787">
    <property type="entry name" value="Sulphur_relay_DsrE/F-like"/>
</dbReference>
<evidence type="ECO:0000256" key="2">
    <source>
        <dbReference type="ARBA" id="ARBA00007067"/>
    </source>
</evidence>
<sequence length="122" mass="13697">MSTLLLITSAPTSIMAWHALGLAQALQNKHEEFRVFFYQDGVHVANDLQWYPDDQRNLKQEWQKLGIRLPVCVSAALARGITDASNAQRHSLQHHNLAQSFELVGLGELADAVQSCSRLIQF</sequence>
<dbReference type="InterPro" id="IPR027396">
    <property type="entry name" value="DsrEFH-like"/>
</dbReference>
<proteinExistence type="inferred from homology"/>
<accession>A0A150HS38</accession>
<dbReference type="InterPro" id="IPR017463">
    <property type="entry name" value="Sulphur_relay_TusD/DsrE"/>
</dbReference>
<dbReference type="GO" id="GO:0016783">
    <property type="term" value="F:sulfurtransferase activity"/>
    <property type="evidence" value="ECO:0007669"/>
    <property type="project" value="InterPro"/>
</dbReference>